<dbReference type="EMBL" id="JACGCI010000060">
    <property type="protein sequence ID" value="KAF6749902.1"/>
    <property type="molecule type" value="Genomic_DNA"/>
</dbReference>
<comment type="caution">
    <text evidence="1">The sequence shown here is derived from an EMBL/GenBank/DDBJ whole genome shotgun (WGS) entry which is preliminary data.</text>
</comment>
<reference evidence="1 2" key="1">
    <citation type="submission" date="2020-07" db="EMBL/GenBank/DDBJ databases">
        <title>Comparative genomics of pyrophilous fungi reveals a link between fire events and developmental genes.</title>
        <authorList>
            <consortium name="DOE Joint Genome Institute"/>
            <person name="Steindorff A.S."/>
            <person name="Carver A."/>
            <person name="Calhoun S."/>
            <person name="Stillman K."/>
            <person name="Liu H."/>
            <person name="Lipzen A."/>
            <person name="Pangilinan J."/>
            <person name="Labutti K."/>
            <person name="Bruns T.D."/>
            <person name="Grigoriev I.V."/>
        </authorList>
    </citation>
    <scope>NUCLEOTIDE SEQUENCE [LARGE SCALE GENOMIC DNA]</scope>
    <source>
        <strain evidence="1 2">CBS 144469</strain>
    </source>
</reference>
<accession>A0A8H6HP48</accession>
<gene>
    <name evidence="1" type="ORF">DFP72DRAFT_532779</name>
</gene>
<organism evidence="1 2">
    <name type="scientific">Ephemerocybe angulata</name>
    <dbReference type="NCBI Taxonomy" id="980116"/>
    <lineage>
        <taxon>Eukaryota</taxon>
        <taxon>Fungi</taxon>
        <taxon>Dikarya</taxon>
        <taxon>Basidiomycota</taxon>
        <taxon>Agaricomycotina</taxon>
        <taxon>Agaricomycetes</taxon>
        <taxon>Agaricomycetidae</taxon>
        <taxon>Agaricales</taxon>
        <taxon>Agaricineae</taxon>
        <taxon>Psathyrellaceae</taxon>
        <taxon>Ephemerocybe</taxon>
    </lineage>
</organism>
<dbReference type="Proteomes" id="UP000521943">
    <property type="component" value="Unassembled WGS sequence"/>
</dbReference>
<evidence type="ECO:0000313" key="1">
    <source>
        <dbReference type="EMBL" id="KAF6749902.1"/>
    </source>
</evidence>
<dbReference type="AlphaFoldDB" id="A0A8H6HP48"/>
<sequence>MLQRALSALRRVARPVRFSGWIPRTGVPILEGCGETHNRMKTNRNPQLFRLMSTSAGQVPTRRARSTVNSLDPDRLHISDIIELSGSNYPSAIFGTSGVCVLHYHSTTPPGRTRKTPVPFPPGTRGFLYLHRRPCLPPGAGEIRFRVLDPGYVSDSAAELFARGKDLLDHAGHAPWRIHMLHLYTKAQGLHSIRRLLLRQGLITPSQDATVQQCYPADKKHYTRDPLILERISDPFTLRLPIQTIRATLLREEGIVRSYPAAWDVCWRWTPKPKVAPLSLPYDGYVVARFELRKGGTSDADPSQEEEVKLVLRILKLLDPVAPDGSTYELPEGGDLAQSLARDGRRYWSSPMDTARRFINPSSMKILEDLYLGEGATAPAEG</sequence>
<evidence type="ECO:0000313" key="2">
    <source>
        <dbReference type="Proteomes" id="UP000521943"/>
    </source>
</evidence>
<keyword evidence="2" id="KW-1185">Reference proteome</keyword>
<name>A0A8H6HP48_9AGAR</name>
<protein>
    <submittedName>
        <fullName evidence="1">Uncharacterized protein</fullName>
    </submittedName>
</protein>
<proteinExistence type="predicted"/>
<dbReference type="OrthoDB" id="2750929at2759"/>